<dbReference type="PRINTS" id="PR01217">
    <property type="entry name" value="PRICHEXTENSN"/>
</dbReference>
<protein>
    <recommendedName>
        <fullName evidence="4">Proline rich 18</fullName>
    </recommendedName>
</protein>
<evidence type="ECO:0008006" key="4">
    <source>
        <dbReference type="Google" id="ProtNLM"/>
    </source>
</evidence>
<feature type="compositionally biased region" description="Pro residues" evidence="1">
    <location>
        <begin position="186"/>
        <end position="196"/>
    </location>
</feature>
<feature type="compositionally biased region" description="Low complexity" evidence="1">
    <location>
        <begin position="133"/>
        <end position="162"/>
    </location>
</feature>
<dbReference type="InterPro" id="IPR031369">
    <property type="entry name" value="PRR18"/>
</dbReference>
<feature type="compositionally biased region" description="Pro residues" evidence="1">
    <location>
        <begin position="56"/>
        <end position="75"/>
    </location>
</feature>
<feature type="region of interest" description="Disordered" evidence="1">
    <location>
        <begin position="1"/>
        <end position="210"/>
    </location>
</feature>
<reference evidence="2" key="3">
    <citation type="submission" date="2025-09" db="UniProtKB">
        <authorList>
            <consortium name="Ensembl"/>
        </authorList>
    </citation>
    <scope>IDENTIFICATION</scope>
    <source>
        <strain evidence="2">breed Abyssinian</strain>
    </source>
</reference>
<organism evidence="2 3">
    <name type="scientific">Felis catus</name>
    <name type="common">Cat</name>
    <name type="synonym">Felis silvestris catus</name>
    <dbReference type="NCBI Taxonomy" id="9685"/>
    <lineage>
        <taxon>Eukaryota</taxon>
        <taxon>Metazoa</taxon>
        <taxon>Chordata</taxon>
        <taxon>Craniata</taxon>
        <taxon>Vertebrata</taxon>
        <taxon>Euteleostomi</taxon>
        <taxon>Mammalia</taxon>
        <taxon>Eutheria</taxon>
        <taxon>Laurasiatheria</taxon>
        <taxon>Carnivora</taxon>
        <taxon>Feliformia</taxon>
        <taxon>Felidae</taxon>
        <taxon>Felinae</taxon>
        <taxon>Felis</taxon>
    </lineage>
</organism>
<name>A0ABI7Z1M9_FELCA</name>
<dbReference type="GeneTree" id="ENSGT00390000002164"/>
<gene>
    <name evidence="2" type="primary">RBPMS2</name>
</gene>
<keyword evidence="3" id="KW-1185">Reference proteome</keyword>
<evidence type="ECO:0000256" key="1">
    <source>
        <dbReference type="SAM" id="MobiDB-lite"/>
    </source>
</evidence>
<evidence type="ECO:0000313" key="3">
    <source>
        <dbReference type="Proteomes" id="UP000823872"/>
    </source>
</evidence>
<sequence length="264" mass="27079">MPRPDAGGCGGGHAAPSPATRGDAPGPPSRPRAPATESRPSPSRAPMTRRLGGTMPFPPTPTPGAPAARPPPRRPGAPRRAAPARAPPAPAPPAAADRRRPPEGALSGSWPPAALKRSPARRGPGPGPPRAPARPARSGHSPAGDAAPGTGPAAAAAAAPFSPGLPPEAVLLLQGRHLQRRLPARPCRPPPSPSPAGPGRRPAPRVSLLNERHRYDDVEYEEEARAVDEGLVRRCTEWLRGVESAAAARDLAGPLDTLPHLSTL</sequence>
<evidence type="ECO:0000313" key="2">
    <source>
        <dbReference type="Ensembl" id="ENSFCTP00005041035.1"/>
    </source>
</evidence>
<accession>A0ABI7Z1M9</accession>
<proteinExistence type="predicted"/>
<dbReference type="Ensembl" id="ENSFCTT00005055694.1">
    <property type="protein sequence ID" value="ENSFCTP00005041035.1"/>
    <property type="gene ID" value="ENSFCTG00005019332.1"/>
</dbReference>
<reference evidence="2 3" key="1">
    <citation type="submission" date="2021-02" db="EMBL/GenBank/DDBJ databases">
        <title>Safari Cat Assemblies.</title>
        <authorList>
            <person name="Bredemeyer K.R."/>
            <person name="Murphy W.J."/>
        </authorList>
    </citation>
    <scope>NUCLEOTIDE SEQUENCE [LARGE SCALE GENOMIC DNA]</scope>
</reference>
<reference evidence="2" key="2">
    <citation type="submission" date="2025-08" db="UniProtKB">
        <authorList>
            <consortium name="Ensembl"/>
        </authorList>
    </citation>
    <scope>IDENTIFICATION</scope>
    <source>
        <strain evidence="2">breed Abyssinian</strain>
    </source>
</reference>
<dbReference type="Proteomes" id="UP000823872">
    <property type="component" value="Chromosome B2"/>
</dbReference>
<dbReference type="Pfam" id="PF15671">
    <property type="entry name" value="PRR18"/>
    <property type="match status" value="1"/>
</dbReference>